<keyword evidence="1" id="KW-0812">Transmembrane</keyword>
<keyword evidence="1" id="KW-0472">Membrane</keyword>
<feature type="transmembrane region" description="Helical" evidence="1">
    <location>
        <begin position="74"/>
        <end position="93"/>
    </location>
</feature>
<proteinExistence type="predicted"/>
<dbReference type="AlphaFoldDB" id="A0A2G9H537"/>
<reference evidence="3" key="1">
    <citation type="journal article" date="2018" name="Gigascience">
        <title>Genome assembly of the Pink Ipe (Handroanthus impetiginosus, Bignoniaceae), a highly valued, ecologically keystone Neotropical timber forest tree.</title>
        <authorList>
            <person name="Silva-Junior O.B."/>
            <person name="Grattapaglia D."/>
            <person name="Novaes E."/>
            <person name="Collevatti R.G."/>
        </authorList>
    </citation>
    <scope>NUCLEOTIDE SEQUENCE [LARGE SCALE GENOMIC DNA]</scope>
    <source>
        <strain evidence="3">cv. UFG-1</strain>
    </source>
</reference>
<keyword evidence="3" id="KW-1185">Reference proteome</keyword>
<dbReference type="EMBL" id="NKXS01002650">
    <property type="protein sequence ID" value="PIN12625.1"/>
    <property type="molecule type" value="Genomic_DNA"/>
</dbReference>
<keyword evidence="1" id="KW-1133">Transmembrane helix</keyword>
<accession>A0A2G9H537</accession>
<evidence type="ECO:0000256" key="1">
    <source>
        <dbReference type="SAM" id="Phobius"/>
    </source>
</evidence>
<organism evidence="2 3">
    <name type="scientific">Handroanthus impetiginosus</name>
    <dbReference type="NCBI Taxonomy" id="429701"/>
    <lineage>
        <taxon>Eukaryota</taxon>
        <taxon>Viridiplantae</taxon>
        <taxon>Streptophyta</taxon>
        <taxon>Embryophyta</taxon>
        <taxon>Tracheophyta</taxon>
        <taxon>Spermatophyta</taxon>
        <taxon>Magnoliopsida</taxon>
        <taxon>eudicotyledons</taxon>
        <taxon>Gunneridae</taxon>
        <taxon>Pentapetalae</taxon>
        <taxon>asterids</taxon>
        <taxon>lamiids</taxon>
        <taxon>Lamiales</taxon>
        <taxon>Bignoniaceae</taxon>
        <taxon>Crescentiina</taxon>
        <taxon>Tabebuia alliance</taxon>
        <taxon>Handroanthus</taxon>
    </lineage>
</organism>
<name>A0A2G9H537_9LAMI</name>
<evidence type="ECO:0000313" key="3">
    <source>
        <dbReference type="Proteomes" id="UP000231279"/>
    </source>
</evidence>
<feature type="transmembrane region" description="Helical" evidence="1">
    <location>
        <begin position="45"/>
        <end position="62"/>
    </location>
</feature>
<evidence type="ECO:0000313" key="2">
    <source>
        <dbReference type="EMBL" id="PIN12625.1"/>
    </source>
</evidence>
<sequence length="137" mass="14894">MEIHLRRRVQFPTNVSITLLPNILPQMKIISTSLSTSLQQINLELFVEISAQAVIAVCGYALSGSSSHHPAVDFAAGATAVGFLCSWMAVAVGRKKPRLADFMAKISFTAAAADEKAKKCKNFHSSDGKFKWKSIKV</sequence>
<gene>
    <name evidence="2" type="ORF">CDL12_14758</name>
</gene>
<comment type="caution">
    <text evidence="2">The sequence shown here is derived from an EMBL/GenBank/DDBJ whole genome shotgun (WGS) entry which is preliminary data.</text>
</comment>
<dbReference type="Proteomes" id="UP000231279">
    <property type="component" value="Unassembled WGS sequence"/>
</dbReference>
<protein>
    <submittedName>
        <fullName evidence="2">Uncharacterized protein</fullName>
    </submittedName>
</protein>